<evidence type="ECO:0000313" key="5">
    <source>
        <dbReference type="EMBL" id="VYU34495.1"/>
    </source>
</evidence>
<dbReference type="PANTHER" id="PTHR43432:SF5">
    <property type="entry name" value="ELP3_MIAA_NIFB-LIKE RADICAL SAM CORE DOMAIN-CONTAINING PROTEIN"/>
    <property type="match status" value="1"/>
</dbReference>
<keyword evidence="1" id="KW-0479">Metal-binding</keyword>
<evidence type="ECO:0000256" key="3">
    <source>
        <dbReference type="ARBA" id="ARBA00023014"/>
    </source>
</evidence>
<dbReference type="SFLD" id="SFLDS00029">
    <property type="entry name" value="Radical_SAM"/>
    <property type="match status" value="1"/>
</dbReference>
<organism evidence="5">
    <name type="scientific">Clostridium symbiosum</name>
    <name type="common">Bacteroides symbiosus</name>
    <dbReference type="NCBI Taxonomy" id="1512"/>
    <lineage>
        <taxon>Bacteria</taxon>
        <taxon>Bacillati</taxon>
        <taxon>Bacillota</taxon>
        <taxon>Clostridia</taxon>
        <taxon>Lachnospirales</taxon>
        <taxon>Lachnospiraceae</taxon>
        <taxon>Otoolea</taxon>
    </lineage>
</organism>
<evidence type="ECO:0000256" key="2">
    <source>
        <dbReference type="ARBA" id="ARBA00023004"/>
    </source>
</evidence>
<accession>A0A6N3E2Y4</accession>
<dbReference type="InterPro" id="IPR007197">
    <property type="entry name" value="rSAM"/>
</dbReference>
<dbReference type="Pfam" id="PF04055">
    <property type="entry name" value="Radical_SAM"/>
    <property type="match status" value="1"/>
</dbReference>
<dbReference type="SFLD" id="SFLDG01084">
    <property type="entry name" value="Uncharacterised_Radical_SAM_Su"/>
    <property type="match status" value="1"/>
</dbReference>
<feature type="domain" description="Radical SAM core" evidence="4">
    <location>
        <begin position="25"/>
        <end position="188"/>
    </location>
</feature>
<dbReference type="RefSeq" id="WP_156684587.1">
    <property type="nucleotide sequence ID" value="NZ_CACRUA010000024.1"/>
</dbReference>
<dbReference type="AlphaFoldDB" id="A0A6N3E2Y4"/>
<proteinExistence type="predicted"/>
<dbReference type="GO" id="GO:0046872">
    <property type="term" value="F:metal ion binding"/>
    <property type="evidence" value="ECO:0007669"/>
    <property type="project" value="UniProtKB-KW"/>
</dbReference>
<keyword evidence="3" id="KW-0411">Iron-sulfur</keyword>
<dbReference type="GO" id="GO:0051536">
    <property type="term" value="F:iron-sulfur cluster binding"/>
    <property type="evidence" value="ECO:0007669"/>
    <property type="project" value="UniProtKB-KW"/>
</dbReference>
<evidence type="ECO:0000259" key="4">
    <source>
        <dbReference type="Pfam" id="PF04055"/>
    </source>
</evidence>
<reference evidence="5" key="1">
    <citation type="submission" date="2019-11" db="EMBL/GenBank/DDBJ databases">
        <authorList>
            <person name="Feng L."/>
        </authorList>
    </citation>
    <scope>NUCLEOTIDE SEQUENCE</scope>
    <source>
        <strain evidence="5">CsymbiosumLFYP84</strain>
    </source>
</reference>
<dbReference type="CDD" id="cd01335">
    <property type="entry name" value="Radical_SAM"/>
    <property type="match status" value="1"/>
</dbReference>
<dbReference type="InterPro" id="IPR058240">
    <property type="entry name" value="rSAM_sf"/>
</dbReference>
<dbReference type="SUPFAM" id="SSF102114">
    <property type="entry name" value="Radical SAM enzymes"/>
    <property type="match status" value="1"/>
</dbReference>
<dbReference type="EMBL" id="CACRUA010000024">
    <property type="protein sequence ID" value="VYU34495.1"/>
    <property type="molecule type" value="Genomic_DNA"/>
</dbReference>
<dbReference type="InterPro" id="IPR040086">
    <property type="entry name" value="MJ0683-like"/>
</dbReference>
<gene>
    <name evidence="5" type="ORF">CSLFYP84_01925</name>
</gene>
<dbReference type="Gene3D" id="3.80.30.30">
    <property type="match status" value="1"/>
</dbReference>
<protein>
    <submittedName>
        <fullName evidence="5">Radical SAM superfamily protein</fullName>
    </submittedName>
</protein>
<evidence type="ECO:0000256" key="1">
    <source>
        <dbReference type="ARBA" id="ARBA00022723"/>
    </source>
</evidence>
<keyword evidence="2" id="KW-0408">Iron</keyword>
<dbReference type="GO" id="GO:0003824">
    <property type="term" value="F:catalytic activity"/>
    <property type="evidence" value="ECO:0007669"/>
    <property type="project" value="InterPro"/>
</dbReference>
<dbReference type="PANTHER" id="PTHR43432">
    <property type="entry name" value="SLR0285 PROTEIN"/>
    <property type="match status" value="1"/>
</dbReference>
<name>A0A6N3E2Y4_CLOSY</name>
<sequence length="295" mass="33657">MELIPAKTIITKNRDTSWFGSDYNMNLYRGCSHGCIYCDSRSSCYRVDDFEQIKAKENALQIVRDDLRRKVKKGVVGTGAMSDPYNPHEIHMELTRHSLELIAAFGFGVSMLTKSTGILRDIPIYQIIAEQAPVNCMLTITTCEDSLSKKLEPGAPPSSERFAAVRNLSAAGLFAGVVMTPVLPFLEDTKENVMGMVELAREAGARFIYPMFGVTLRDRQREYFYSRLDRIFPDMGFRERYEKQYGERYICSSPKAGSLYRLLGEECSKAGILYKMPDIIHSYKKNYQYEQLTLF</sequence>